<evidence type="ECO:0000313" key="3">
    <source>
        <dbReference type="Proteomes" id="UP000054937"/>
    </source>
</evidence>
<feature type="transmembrane region" description="Helical" evidence="1">
    <location>
        <begin position="52"/>
        <end position="76"/>
    </location>
</feature>
<dbReference type="EMBL" id="LDAU01000192">
    <property type="protein sequence ID" value="KRX00398.1"/>
    <property type="molecule type" value="Genomic_DNA"/>
</dbReference>
<keyword evidence="1" id="KW-0812">Transmembrane</keyword>
<evidence type="ECO:0000313" key="2">
    <source>
        <dbReference type="EMBL" id="KRX00398.1"/>
    </source>
</evidence>
<sequence>MSSLKTVQNLGILCSVLVFTGFICDIVHCIITYRVYKEKTKELTKRKRQLTLSIFVAGIICFTFPIIAYFIVAVFWKSLQFKMKNFGFCYLICTICIFIQICCLCYFKYLKKRLKYKEQVHELFQEVYQTLDSEDNRSSF</sequence>
<keyword evidence="3" id="KW-1185">Reference proteome</keyword>
<feature type="transmembrane region" description="Helical" evidence="1">
    <location>
        <begin position="88"/>
        <end position="107"/>
    </location>
</feature>
<organism evidence="2 3">
    <name type="scientific">Pseudocohnilembus persalinus</name>
    <name type="common">Ciliate</name>
    <dbReference type="NCBI Taxonomy" id="266149"/>
    <lineage>
        <taxon>Eukaryota</taxon>
        <taxon>Sar</taxon>
        <taxon>Alveolata</taxon>
        <taxon>Ciliophora</taxon>
        <taxon>Intramacronucleata</taxon>
        <taxon>Oligohymenophorea</taxon>
        <taxon>Scuticociliatia</taxon>
        <taxon>Philasterida</taxon>
        <taxon>Pseudocohnilembidae</taxon>
        <taxon>Pseudocohnilembus</taxon>
    </lineage>
</organism>
<dbReference type="AlphaFoldDB" id="A0A0V0QDY6"/>
<keyword evidence="1" id="KW-1133">Transmembrane helix</keyword>
<dbReference type="InParanoid" id="A0A0V0QDY6"/>
<comment type="caution">
    <text evidence="2">The sequence shown here is derived from an EMBL/GenBank/DDBJ whole genome shotgun (WGS) entry which is preliminary data.</text>
</comment>
<evidence type="ECO:0000256" key="1">
    <source>
        <dbReference type="SAM" id="Phobius"/>
    </source>
</evidence>
<feature type="transmembrane region" description="Helical" evidence="1">
    <location>
        <begin position="6"/>
        <end position="31"/>
    </location>
</feature>
<gene>
    <name evidence="2" type="ORF">PPERSA_03619</name>
</gene>
<protein>
    <submittedName>
        <fullName evidence="2">Uncharacterized protein</fullName>
    </submittedName>
</protein>
<dbReference type="Proteomes" id="UP000054937">
    <property type="component" value="Unassembled WGS sequence"/>
</dbReference>
<reference evidence="2 3" key="1">
    <citation type="journal article" date="2015" name="Sci. Rep.">
        <title>Genome of the facultative scuticociliatosis pathogen Pseudocohnilembus persalinus provides insight into its virulence through horizontal gene transfer.</title>
        <authorList>
            <person name="Xiong J."/>
            <person name="Wang G."/>
            <person name="Cheng J."/>
            <person name="Tian M."/>
            <person name="Pan X."/>
            <person name="Warren A."/>
            <person name="Jiang C."/>
            <person name="Yuan D."/>
            <person name="Miao W."/>
        </authorList>
    </citation>
    <scope>NUCLEOTIDE SEQUENCE [LARGE SCALE GENOMIC DNA]</scope>
    <source>
        <strain evidence="2">36N120E</strain>
    </source>
</reference>
<proteinExistence type="predicted"/>
<name>A0A0V0QDY6_PSEPJ</name>
<accession>A0A0V0QDY6</accession>
<keyword evidence="1" id="KW-0472">Membrane</keyword>